<evidence type="ECO:0000313" key="1">
    <source>
        <dbReference type="EMBL" id="AUN33154.1"/>
    </source>
</evidence>
<dbReference type="GO" id="GO:0005829">
    <property type="term" value="C:cytosol"/>
    <property type="evidence" value="ECO:0007669"/>
    <property type="project" value="TreeGrafter"/>
</dbReference>
<evidence type="ECO:0000313" key="2">
    <source>
        <dbReference type="Proteomes" id="UP000234752"/>
    </source>
</evidence>
<name>A0A2K9NJ87_9PROT</name>
<dbReference type="Proteomes" id="UP000234752">
    <property type="component" value="Plasmid unnamed1"/>
</dbReference>
<gene>
    <name evidence="1" type="ORF">C0V82_22450</name>
</gene>
<geneLocation type="plasmid" evidence="1 2">
    <name>unnamed1</name>
</geneLocation>
<accession>A0A2K9NJ87</accession>
<dbReference type="KEGG" id="ncb:C0V82_22450"/>
<dbReference type="InterPro" id="IPR003692">
    <property type="entry name" value="Hydantoinase_B"/>
</dbReference>
<sequence length="586" mass="62125">MSDMKLNGADLAILNSRFEGVVRKMANTLLRTGRSGVLNRARDFSCCIVTDAGDLLAAAESLPIHVLAGPDMMARTMKQFHPVLKRGDAFLHNSPYHGCSHPADLTLLVPVIDDDGTHRFTVLAKAHQADIGNSEPTTYMGNARDLYHEGALIFPAVQVQRDYQDIGDIIRMCEMRIRVPEQWRGDYLAMVGAVRIGEKELLALGREVGWDRLKTFSGQWFDYSEAAMVDALANLPDGQAHASSTHDAFPGMPETGVTIHAKVVVDSVARRIRVDLTDNPDSLPCGMNLSEACARTAAMIGVFNSLDHRVPKNAGAFRRIDVVLRRGCIAGITEHPYSCSTATTNIADRVANAVQVAIADLGDGFGMAEVGAVIAPSAGVISGIDARTGKPFVNQIFLAFSGGAASPQADAWWTTAHVGNAGMCCIDGVELDELYQPLLVKRRAFLTDSEGPGRFTGAPSTIVEFGPLVGAFDIGYGSDGHVNAPLGVRGGGAGGRADQWLDRADGGAEALPACALVNVRAGDIITAISAGGGGYGDPLSRAPESVAEAVREGYLSPERARDIYRVALDAAGYPDLSATQALRAAS</sequence>
<dbReference type="GO" id="GO:0017168">
    <property type="term" value="F:5-oxoprolinase (ATP-hydrolyzing) activity"/>
    <property type="evidence" value="ECO:0007669"/>
    <property type="project" value="TreeGrafter"/>
</dbReference>
<dbReference type="EMBL" id="CP025613">
    <property type="protein sequence ID" value="AUN33154.1"/>
    <property type="molecule type" value="Genomic_DNA"/>
</dbReference>
<dbReference type="InterPro" id="IPR045079">
    <property type="entry name" value="Oxoprolinase-like"/>
</dbReference>
<dbReference type="PANTHER" id="PTHR11365:SF23">
    <property type="entry name" value="HYPOTHETICAL 5-OXOPROLINASE (EUROFUNG)-RELATED"/>
    <property type="match status" value="1"/>
</dbReference>
<dbReference type="RefSeq" id="WP_102114674.1">
    <property type="nucleotide sequence ID" value="NZ_BMGN01000001.1"/>
</dbReference>
<dbReference type="OrthoDB" id="9761586at2"/>
<organism evidence="1 2">
    <name type="scientific">Niveispirillum cyanobacteriorum</name>
    <dbReference type="NCBI Taxonomy" id="1612173"/>
    <lineage>
        <taxon>Bacteria</taxon>
        <taxon>Pseudomonadati</taxon>
        <taxon>Pseudomonadota</taxon>
        <taxon>Alphaproteobacteria</taxon>
        <taxon>Rhodospirillales</taxon>
        <taxon>Azospirillaceae</taxon>
        <taxon>Niveispirillum</taxon>
    </lineage>
</organism>
<dbReference type="GO" id="GO:0006749">
    <property type="term" value="P:glutathione metabolic process"/>
    <property type="evidence" value="ECO:0007669"/>
    <property type="project" value="TreeGrafter"/>
</dbReference>
<dbReference type="PANTHER" id="PTHR11365">
    <property type="entry name" value="5-OXOPROLINASE RELATED"/>
    <property type="match status" value="1"/>
</dbReference>
<keyword evidence="2" id="KW-1185">Reference proteome</keyword>
<dbReference type="Pfam" id="PF02538">
    <property type="entry name" value="Hydantoinase_B"/>
    <property type="match status" value="1"/>
</dbReference>
<proteinExistence type="predicted"/>
<reference evidence="1 2" key="1">
    <citation type="submission" date="2017-12" db="EMBL/GenBank/DDBJ databases">
        <title>Genomes of bacteria within cyanobacterial aggregates.</title>
        <authorList>
            <person name="Cai H."/>
        </authorList>
    </citation>
    <scope>NUCLEOTIDE SEQUENCE [LARGE SCALE GENOMIC DNA]</scope>
    <source>
        <strain evidence="1 2">TH16</strain>
        <plasmid evidence="1 2">unnamed1</plasmid>
    </source>
</reference>
<protein>
    <submittedName>
        <fullName evidence="1">Hydantoinase</fullName>
    </submittedName>
</protein>
<keyword evidence="1" id="KW-0614">Plasmid</keyword>
<dbReference type="AlphaFoldDB" id="A0A2K9NJ87"/>